<feature type="non-terminal residue" evidence="5">
    <location>
        <position position="1"/>
    </location>
</feature>
<dbReference type="InterPro" id="IPR020454">
    <property type="entry name" value="DAG/PE-bd"/>
</dbReference>
<keyword evidence="6" id="KW-1185">Reference proteome</keyword>
<proteinExistence type="predicted"/>
<dbReference type="InterPro" id="IPR046349">
    <property type="entry name" value="C1-like_sf"/>
</dbReference>
<dbReference type="PROSITE" id="PS50081">
    <property type="entry name" value="ZF_DAG_PE_2"/>
    <property type="match status" value="1"/>
</dbReference>
<dbReference type="CDD" id="cd20838">
    <property type="entry name" value="C1_nPKC_epsilon-like_rpt2"/>
    <property type="match status" value="1"/>
</dbReference>
<feature type="domain" description="Phorbol-ester/DAG-type" evidence="4">
    <location>
        <begin position="41"/>
        <end position="91"/>
    </location>
</feature>
<evidence type="ECO:0000256" key="3">
    <source>
        <dbReference type="SAM" id="MobiDB-lite"/>
    </source>
</evidence>
<reference evidence="5" key="1">
    <citation type="submission" date="2023-05" db="EMBL/GenBank/DDBJ databases">
        <authorList>
            <person name="Stuckert A."/>
        </authorList>
    </citation>
    <scope>NUCLEOTIDE SEQUENCE</scope>
</reference>
<gene>
    <name evidence="5" type="ORF">SPARVUS_LOCUS12999666</name>
</gene>
<dbReference type="Gene3D" id="3.30.60.20">
    <property type="match status" value="1"/>
</dbReference>
<dbReference type="SUPFAM" id="SSF57889">
    <property type="entry name" value="Cysteine-rich domain"/>
    <property type="match status" value="1"/>
</dbReference>
<evidence type="ECO:0000313" key="5">
    <source>
        <dbReference type="EMBL" id="CAI9601589.1"/>
    </source>
</evidence>
<dbReference type="Pfam" id="PF00130">
    <property type="entry name" value="C1_1"/>
    <property type="match status" value="1"/>
</dbReference>
<keyword evidence="1" id="KW-0479">Metal-binding</keyword>
<name>A0ABN9FX44_9NEOB</name>
<evidence type="ECO:0000256" key="2">
    <source>
        <dbReference type="ARBA" id="ARBA00022833"/>
    </source>
</evidence>
<dbReference type="EMBL" id="CATNWA010017583">
    <property type="protein sequence ID" value="CAI9601589.1"/>
    <property type="molecule type" value="Genomic_DNA"/>
</dbReference>
<dbReference type="PANTHER" id="PTHR22968">
    <property type="entry name" value="PROTEIN KINASE C, MU"/>
    <property type="match status" value="1"/>
</dbReference>
<dbReference type="SMART" id="SM00109">
    <property type="entry name" value="C1"/>
    <property type="match status" value="1"/>
</dbReference>
<dbReference type="PROSITE" id="PS00479">
    <property type="entry name" value="ZF_DAG_PE_1"/>
    <property type="match status" value="1"/>
</dbReference>
<dbReference type="PRINTS" id="PR00008">
    <property type="entry name" value="DAGPEDOMAIN"/>
</dbReference>
<evidence type="ECO:0000259" key="4">
    <source>
        <dbReference type="PROSITE" id="PS50081"/>
    </source>
</evidence>
<organism evidence="5 6">
    <name type="scientific">Staurois parvus</name>
    <dbReference type="NCBI Taxonomy" id="386267"/>
    <lineage>
        <taxon>Eukaryota</taxon>
        <taxon>Metazoa</taxon>
        <taxon>Chordata</taxon>
        <taxon>Craniata</taxon>
        <taxon>Vertebrata</taxon>
        <taxon>Euteleostomi</taxon>
        <taxon>Amphibia</taxon>
        <taxon>Batrachia</taxon>
        <taxon>Anura</taxon>
        <taxon>Neobatrachia</taxon>
        <taxon>Ranoidea</taxon>
        <taxon>Ranidae</taxon>
        <taxon>Staurois</taxon>
    </lineage>
</organism>
<dbReference type="InterPro" id="IPR002219">
    <property type="entry name" value="PKC_DAG/PE"/>
</dbReference>
<feature type="region of interest" description="Disordered" evidence="3">
    <location>
        <begin position="105"/>
        <end position="128"/>
    </location>
</feature>
<evidence type="ECO:0000256" key="1">
    <source>
        <dbReference type="ARBA" id="ARBA00022723"/>
    </source>
</evidence>
<accession>A0ABN9FX44</accession>
<dbReference type="Proteomes" id="UP001162483">
    <property type="component" value="Unassembled WGS sequence"/>
</dbReference>
<comment type="caution">
    <text evidence="5">The sequence shown here is derived from an EMBL/GenBank/DDBJ whole genome shotgun (WGS) entry which is preliminary data.</text>
</comment>
<sequence length="128" mass="13961">LRKQGRGAERVRGTARQPRARSKISCTARTGELPNFTINMPHKFTIRTYHFPTFCDHCGSLLWGFIRQGLQCEGCKMNVHRRCESNVAPNCGVDSPADLGILPDNMPAAGQKQNAGAQEAQLSVPGGP</sequence>
<evidence type="ECO:0000313" key="6">
    <source>
        <dbReference type="Proteomes" id="UP001162483"/>
    </source>
</evidence>
<protein>
    <recommendedName>
        <fullName evidence="4">Phorbol-ester/DAG-type domain-containing protein</fullName>
    </recommendedName>
</protein>
<keyword evidence="2" id="KW-0862">Zinc</keyword>
<dbReference type="PANTHER" id="PTHR22968:SF26">
    <property type="entry name" value="SERINE_THREONINE-PROTEIN KINASE D3"/>
    <property type="match status" value="1"/>
</dbReference>